<protein>
    <submittedName>
        <fullName evidence="1">Uncharacterized protein</fullName>
    </submittedName>
</protein>
<evidence type="ECO:0000313" key="1">
    <source>
        <dbReference type="EMBL" id="MBH5143875.1"/>
    </source>
</evidence>
<reference evidence="1 2" key="1">
    <citation type="submission" date="2020-12" db="EMBL/GenBank/DDBJ databases">
        <title>Draft genome sequence of furan degrading bacterial strain FUR100.</title>
        <authorList>
            <person name="Woiski C."/>
        </authorList>
    </citation>
    <scope>NUCLEOTIDE SEQUENCE [LARGE SCALE GENOMIC DNA]</scope>
    <source>
        <strain evidence="1 2">FUR100</strain>
    </source>
</reference>
<sequence length="64" mass="6721">MQWLHGILVNDTVVATGPNTSAYDLRARVTAGISLAAGDLVKVQVQRVSTFGTTVYAGAKFAIV</sequence>
<dbReference type="AlphaFoldDB" id="A0A8I0ZQR1"/>
<comment type="caution">
    <text evidence="1">The sequence shown here is derived from an EMBL/GenBank/DDBJ whole genome shotgun (WGS) entry which is preliminary data.</text>
</comment>
<proteinExistence type="predicted"/>
<dbReference type="EMBL" id="JAECSB010000047">
    <property type="protein sequence ID" value="MBH5143875.1"/>
    <property type="molecule type" value="Genomic_DNA"/>
</dbReference>
<organism evidence="1 2">
    <name type="scientific">Rhodococcus erythropolis</name>
    <name type="common">Arthrobacter picolinophilus</name>
    <dbReference type="NCBI Taxonomy" id="1833"/>
    <lineage>
        <taxon>Bacteria</taxon>
        <taxon>Bacillati</taxon>
        <taxon>Actinomycetota</taxon>
        <taxon>Actinomycetes</taxon>
        <taxon>Mycobacteriales</taxon>
        <taxon>Nocardiaceae</taxon>
        <taxon>Rhodococcus</taxon>
        <taxon>Rhodococcus erythropolis group</taxon>
    </lineage>
</organism>
<accession>A0A8I0ZQR1</accession>
<dbReference type="RefSeq" id="WP_182262681.1">
    <property type="nucleotide sequence ID" value="NZ_JABBPH010000001.1"/>
</dbReference>
<keyword evidence="2" id="KW-1185">Reference proteome</keyword>
<dbReference type="Proteomes" id="UP000627573">
    <property type="component" value="Unassembled WGS sequence"/>
</dbReference>
<name>A0A8I0ZQR1_RHOER</name>
<gene>
    <name evidence="1" type="ORF">I3517_14775</name>
</gene>
<evidence type="ECO:0000313" key="2">
    <source>
        <dbReference type="Proteomes" id="UP000627573"/>
    </source>
</evidence>